<protein>
    <recommendedName>
        <fullName evidence="5 12">Histidinol dehydrogenase</fullName>
        <shortName evidence="12">HDH</shortName>
        <ecNumber evidence="4 12">1.1.1.23</ecNumber>
    </recommendedName>
</protein>
<dbReference type="HAMAP" id="MF_01024">
    <property type="entry name" value="HisD"/>
    <property type="match status" value="1"/>
</dbReference>
<comment type="cofactor">
    <cofactor evidence="12">
        <name>Zn(2+)</name>
        <dbReference type="ChEBI" id="CHEBI:29105"/>
    </cofactor>
    <text evidence="12">Binds 1 zinc ion per subunit.</text>
</comment>
<keyword evidence="9 12" id="KW-0520">NAD</keyword>
<dbReference type="Gene3D" id="3.40.50.1980">
    <property type="entry name" value="Nitrogenase molybdenum iron protein domain"/>
    <property type="match status" value="2"/>
</dbReference>
<sequence>MLNRTDLRGKVPSAAELRTTLPRAEIDVDAALHRVRPVVEAVRDRGVEAVLQYTEQFDRVRPSTVRVPAAELNKALAELDPAVRAALEEAIARARKVHADQRRADVTTKVAEGGTVTERWVPVERVGLYAPGGLAVYPSSVVMNVVPAQAAGVGSLVLCTPPQAEFGGRPHPATLAAAALLGVDEVWAAGGAQAVALMAYGGTDTDGGELAPVDMVTGPGNIYLTAAKRMLRGIIGIDSEAGPTEIAILADETADAGHVAADLISQAEHDTLAASVLVTTSPELADAVDRELDSRVAATKHTERVGEALRGKQSGVVLVSTVDDGLKVVDAYAAEHLEIQTANAREVAARVRNAGAVFVGPYAPVSLGDYCAGSNHVLPTGGFARHSSGLSVQSFLRGIHVIDYSEQALREVADKVVALANAEDLPAHGEAVTARFTRGAS</sequence>
<keyword evidence="12" id="KW-0028">Amino-acid biosynthesis</keyword>
<dbReference type="PANTHER" id="PTHR21256">
    <property type="entry name" value="HISTIDINOL DEHYDROGENASE HDH"/>
    <property type="match status" value="1"/>
</dbReference>
<feature type="binding site" evidence="12">
    <location>
        <position position="369"/>
    </location>
    <ligand>
        <name>Zn(2+)</name>
        <dbReference type="ChEBI" id="CHEBI:29105"/>
    </ligand>
</feature>
<feature type="binding site" evidence="12">
    <location>
        <position position="369"/>
    </location>
    <ligand>
        <name>substrate</name>
    </ligand>
</feature>
<dbReference type="Proteomes" id="UP000715441">
    <property type="component" value="Unassembled WGS sequence"/>
</dbReference>
<evidence type="ECO:0000256" key="14">
    <source>
        <dbReference type="RuleBase" id="RU004175"/>
    </source>
</evidence>
<comment type="catalytic activity">
    <reaction evidence="11 12">
        <text>L-histidinol + 2 NAD(+) + H2O = L-histidine + 2 NADH + 3 H(+)</text>
        <dbReference type="Rhea" id="RHEA:20641"/>
        <dbReference type="ChEBI" id="CHEBI:15377"/>
        <dbReference type="ChEBI" id="CHEBI:15378"/>
        <dbReference type="ChEBI" id="CHEBI:57540"/>
        <dbReference type="ChEBI" id="CHEBI:57595"/>
        <dbReference type="ChEBI" id="CHEBI:57699"/>
        <dbReference type="ChEBI" id="CHEBI:57945"/>
        <dbReference type="EC" id="1.1.1.23"/>
    </reaction>
</comment>
<evidence type="ECO:0000256" key="5">
    <source>
        <dbReference type="ARBA" id="ARBA00016531"/>
    </source>
</evidence>
<dbReference type="EC" id="1.1.1.23" evidence="4 12"/>
<keyword evidence="8 12" id="KW-0560">Oxidoreductase</keyword>
<feature type="active site" description="Proton acceptor" evidence="12">
    <location>
        <position position="336"/>
    </location>
</feature>
<feature type="binding site" evidence="12">
    <location>
        <position position="244"/>
    </location>
    <ligand>
        <name>substrate</name>
    </ligand>
</feature>
<evidence type="ECO:0000256" key="8">
    <source>
        <dbReference type="ARBA" id="ARBA00023002"/>
    </source>
</evidence>
<feature type="binding site" evidence="12">
    <location>
        <position position="129"/>
    </location>
    <ligand>
        <name>NAD(+)</name>
        <dbReference type="ChEBI" id="CHEBI:57540"/>
    </ligand>
</feature>
<dbReference type="InterPro" id="IPR001692">
    <property type="entry name" value="Histidinol_DH_CS"/>
</dbReference>
<evidence type="ECO:0000256" key="7">
    <source>
        <dbReference type="ARBA" id="ARBA00022833"/>
    </source>
</evidence>
<comment type="function">
    <text evidence="1 12">Catalyzes the sequential NAD-dependent oxidations of L-histidinol to L-histidinaldehyde and then to L-histidine.</text>
</comment>
<feature type="binding site" evidence="12">
    <location>
        <position position="193"/>
    </location>
    <ligand>
        <name>NAD(+)</name>
        <dbReference type="ChEBI" id="CHEBI:57540"/>
    </ligand>
</feature>
<dbReference type="EMBL" id="JAAXLS010000024">
    <property type="protein sequence ID" value="NKQ56559.1"/>
    <property type="molecule type" value="Genomic_DNA"/>
</dbReference>
<dbReference type="RefSeq" id="WP_168519581.1">
    <property type="nucleotide sequence ID" value="NZ_JAAXLS010000024.1"/>
</dbReference>
<evidence type="ECO:0000256" key="6">
    <source>
        <dbReference type="ARBA" id="ARBA00022723"/>
    </source>
</evidence>
<feature type="binding site" evidence="12">
    <location>
        <position position="428"/>
    </location>
    <ligand>
        <name>substrate</name>
    </ligand>
</feature>
<evidence type="ECO:0000256" key="11">
    <source>
        <dbReference type="ARBA" id="ARBA00049489"/>
    </source>
</evidence>
<evidence type="ECO:0000256" key="4">
    <source>
        <dbReference type="ARBA" id="ARBA00012965"/>
    </source>
</evidence>
<name>A0ABX1JCG4_9PSEU</name>
<feature type="binding site" evidence="12">
    <location>
        <position position="428"/>
    </location>
    <ligand>
        <name>Zn(2+)</name>
        <dbReference type="ChEBI" id="CHEBI:29105"/>
    </ligand>
</feature>
<dbReference type="PRINTS" id="PR00083">
    <property type="entry name" value="HOLDHDRGNASE"/>
</dbReference>
<gene>
    <name evidence="12 15" type="primary">hisD</name>
    <name evidence="15" type="ORF">HFP15_27140</name>
</gene>
<feature type="active site" description="Proton acceptor" evidence="12">
    <location>
        <position position="335"/>
    </location>
</feature>
<proteinExistence type="inferred from homology"/>
<dbReference type="Pfam" id="PF00815">
    <property type="entry name" value="Histidinol_dh"/>
    <property type="match status" value="1"/>
</dbReference>
<organism evidence="15 16">
    <name type="scientific">Amycolatopsis acididurans</name>
    <dbReference type="NCBI Taxonomy" id="2724524"/>
    <lineage>
        <taxon>Bacteria</taxon>
        <taxon>Bacillati</taxon>
        <taxon>Actinomycetota</taxon>
        <taxon>Actinomycetes</taxon>
        <taxon>Pseudonocardiales</taxon>
        <taxon>Pseudonocardiaceae</taxon>
        <taxon>Amycolatopsis</taxon>
    </lineage>
</organism>
<dbReference type="InterPro" id="IPR022695">
    <property type="entry name" value="Histidinol_DH_monofunct"/>
</dbReference>
<evidence type="ECO:0000256" key="2">
    <source>
        <dbReference type="ARBA" id="ARBA00004940"/>
    </source>
</evidence>
<dbReference type="InterPro" id="IPR012131">
    <property type="entry name" value="Hstdl_DH"/>
</dbReference>
<evidence type="ECO:0000256" key="12">
    <source>
        <dbReference type="HAMAP-Rule" id="MF_01024"/>
    </source>
</evidence>
<feature type="binding site" evidence="12">
    <location>
        <position position="266"/>
    </location>
    <ligand>
        <name>substrate</name>
    </ligand>
</feature>
<accession>A0ABX1JCG4</accession>
<dbReference type="NCBIfam" id="TIGR00069">
    <property type="entry name" value="hisD"/>
    <property type="match status" value="1"/>
</dbReference>
<comment type="similarity">
    <text evidence="3 12 13 14">Belongs to the histidinol dehydrogenase family.</text>
</comment>
<keyword evidence="10 12" id="KW-0368">Histidine biosynthesis</keyword>
<dbReference type="SUPFAM" id="SSF53720">
    <property type="entry name" value="ALDH-like"/>
    <property type="match status" value="1"/>
</dbReference>
<keyword evidence="6 12" id="KW-0479">Metal-binding</keyword>
<comment type="caution">
    <text evidence="15">The sequence shown here is derived from an EMBL/GenBank/DDBJ whole genome shotgun (WGS) entry which is preliminary data.</text>
</comment>
<evidence type="ECO:0000256" key="1">
    <source>
        <dbReference type="ARBA" id="ARBA00003850"/>
    </source>
</evidence>
<dbReference type="PROSITE" id="PS00611">
    <property type="entry name" value="HISOL_DEHYDROGENASE"/>
    <property type="match status" value="1"/>
</dbReference>
<dbReference type="Gene3D" id="1.20.5.1300">
    <property type="match status" value="1"/>
</dbReference>
<dbReference type="CDD" id="cd06572">
    <property type="entry name" value="Histidinol_dh"/>
    <property type="match status" value="1"/>
</dbReference>
<comment type="pathway">
    <text evidence="2 12">Amino-acid biosynthesis; L-histidine biosynthesis; L-histidine from 5-phospho-alpha-D-ribose 1-diphosphate: step 9/9.</text>
</comment>
<feature type="binding site" evidence="12">
    <location>
        <position position="269"/>
    </location>
    <ligand>
        <name>Zn(2+)</name>
        <dbReference type="ChEBI" id="CHEBI:29105"/>
    </ligand>
</feature>
<feature type="binding site" evidence="12">
    <location>
        <position position="336"/>
    </location>
    <ligand>
        <name>substrate</name>
    </ligand>
</feature>
<evidence type="ECO:0000256" key="10">
    <source>
        <dbReference type="ARBA" id="ARBA00023102"/>
    </source>
</evidence>
<feature type="binding site" evidence="12">
    <location>
        <position position="266"/>
    </location>
    <ligand>
        <name>Zn(2+)</name>
        <dbReference type="ChEBI" id="CHEBI:29105"/>
    </ligand>
</feature>
<evidence type="ECO:0000256" key="3">
    <source>
        <dbReference type="ARBA" id="ARBA00010178"/>
    </source>
</evidence>
<dbReference type="GO" id="GO:0004399">
    <property type="term" value="F:histidinol dehydrogenase activity"/>
    <property type="evidence" value="ECO:0007669"/>
    <property type="project" value="UniProtKB-EC"/>
</dbReference>
<evidence type="ECO:0000313" key="16">
    <source>
        <dbReference type="Proteomes" id="UP000715441"/>
    </source>
</evidence>
<evidence type="ECO:0000256" key="13">
    <source>
        <dbReference type="PIRNR" id="PIRNR000099"/>
    </source>
</evidence>
<evidence type="ECO:0000313" key="15">
    <source>
        <dbReference type="EMBL" id="NKQ56559.1"/>
    </source>
</evidence>
<feature type="binding site" evidence="12">
    <location>
        <position position="423"/>
    </location>
    <ligand>
        <name>substrate</name>
    </ligand>
</feature>
<dbReference type="PANTHER" id="PTHR21256:SF2">
    <property type="entry name" value="HISTIDINE BIOSYNTHESIS TRIFUNCTIONAL PROTEIN"/>
    <property type="match status" value="1"/>
</dbReference>
<dbReference type="PIRSF" id="PIRSF000099">
    <property type="entry name" value="Histidinol_dh"/>
    <property type="match status" value="1"/>
</dbReference>
<evidence type="ECO:0000256" key="9">
    <source>
        <dbReference type="ARBA" id="ARBA00023027"/>
    </source>
</evidence>
<feature type="binding site" evidence="12">
    <location>
        <position position="269"/>
    </location>
    <ligand>
        <name>substrate</name>
    </ligand>
</feature>
<keyword evidence="7 12" id="KW-0862">Zinc</keyword>
<dbReference type="InterPro" id="IPR016161">
    <property type="entry name" value="Ald_DH/histidinol_DH"/>
</dbReference>
<reference evidence="15 16" key="1">
    <citation type="submission" date="2020-04" db="EMBL/GenBank/DDBJ databases">
        <title>Novel species.</title>
        <authorList>
            <person name="Teo W.F.A."/>
            <person name="Lipun K."/>
            <person name="Srisuk N."/>
            <person name="Duangmal K."/>
        </authorList>
    </citation>
    <scope>NUCLEOTIDE SEQUENCE [LARGE SCALE GENOMIC DNA]</scope>
    <source>
        <strain evidence="15 16">K13G38</strain>
    </source>
</reference>
<feature type="binding site" evidence="12">
    <location>
        <position position="221"/>
    </location>
    <ligand>
        <name>NAD(+)</name>
        <dbReference type="ChEBI" id="CHEBI:57540"/>
    </ligand>
</feature>
<keyword evidence="16" id="KW-1185">Reference proteome</keyword>